<gene>
    <name evidence="7" type="ORF">ACFP3V_09040</name>
</gene>
<dbReference type="PANTHER" id="PTHR33507:SF3">
    <property type="entry name" value="INNER MEMBRANE PROTEIN YBBJ"/>
    <property type="match status" value="1"/>
</dbReference>
<organism evidence="7 8">
    <name type="scientific">Streptacidiphilus monticola</name>
    <dbReference type="NCBI Taxonomy" id="2161674"/>
    <lineage>
        <taxon>Bacteria</taxon>
        <taxon>Bacillati</taxon>
        <taxon>Actinomycetota</taxon>
        <taxon>Actinomycetes</taxon>
        <taxon>Kitasatosporales</taxon>
        <taxon>Streptomycetaceae</taxon>
        <taxon>Streptacidiphilus</taxon>
    </lineage>
</organism>
<dbReference type="EMBL" id="JBHSQJ010000031">
    <property type="protein sequence ID" value="MFC5907365.1"/>
    <property type="molecule type" value="Genomic_DNA"/>
</dbReference>
<dbReference type="InterPro" id="IPR002810">
    <property type="entry name" value="NfeD-like_C"/>
</dbReference>
<dbReference type="PANTHER" id="PTHR33507">
    <property type="entry name" value="INNER MEMBRANE PROTEIN YBBJ"/>
    <property type="match status" value="1"/>
</dbReference>
<keyword evidence="2 5" id="KW-0812">Transmembrane</keyword>
<feature type="transmembrane region" description="Helical" evidence="5">
    <location>
        <begin position="46"/>
        <end position="64"/>
    </location>
</feature>
<keyword evidence="4 5" id="KW-0472">Membrane</keyword>
<evidence type="ECO:0000256" key="2">
    <source>
        <dbReference type="ARBA" id="ARBA00022692"/>
    </source>
</evidence>
<protein>
    <submittedName>
        <fullName evidence="7">NfeD family protein</fullName>
    </submittedName>
</protein>
<sequence length="141" mass="14576">MDDWIWWLLGAALLCIPLVVTAMPEFAMFALGAAAAALSAGLGLSVPLQIVVFLAVSVALLVFVRPIAVRHLTKPAPGSRTGVDALPGQTALVLEAVDEHGGRIKLRGEVWSARALAAGARFEPGEQVSVASIDGATALVL</sequence>
<evidence type="ECO:0000259" key="6">
    <source>
        <dbReference type="Pfam" id="PF01957"/>
    </source>
</evidence>
<comment type="caution">
    <text evidence="7">The sequence shown here is derived from an EMBL/GenBank/DDBJ whole genome shotgun (WGS) entry which is preliminary data.</text>
</comment>
<dbReference type="Proteomes" id="UP001596174">
    <property type="component" value="Unassembled WGS sequence"/>
</dbReference>
<evidence type="ECO:0000256" key="1">
    <source>
        <dbReference type="ARBA" id="ARBA00004141"/>
    </source>
</evidence>
<name>A0ABW1FXW9_9ACTN</name>
<comment type="subcellular location">
    <subcellularLocation>
        <location evidence="1">Membrane</location>
        <topology evidence="1">Multi-pass membrane protein</topology>
    </subcellularLocation>
</comment>
<dbReference type="SUPFAM" id="SSF141322">
    <property type="entry name" value="NfeD domain-like"/>
    <property type="match status" value="1"/>
</dbReference>
<evidence type="ECO:0000313" key="8">
    <source>
        <dbReference type="Proteomes" id="UP001596174"/>
    </source>
</evidence>
<proteinExistence type="predicted"/>
<dbReference type="Gene3D" id="2.40.50.140">
    <property type="entry name" value="Nucleic acid-binding proteins"/>
    <property type="match status" value="1"/>
</dbReference>
<dbReference type="InterPro" id="IPR012340">
    <property type="entry name" value="NA-bd_OB-fold"/>
</dbReference>
<evidence type="ECO:0000256" key="4">
    <source>
        <dbReference type="ARBA" id="ARBA00023136"/>
    </source>
</evidence>
<evidence type="ECO:0000256" key="3">
    <source>
        <dbReference type="ARBA" id="ARBA00022989"/>
    </source>
</evidence>
<dbReference type="Pfam" id="PF01957">
    <property type="entry name" value="NfeD"/>
    <property type="match status" value="1"/>
</dbReference>
<dbReference type="InterPro" id="IPR052165">
    <property type="entry name" value="Membrane_assoc_protease"/>
</dbReference>
<dbReference type="RefSeq" id="WP_380581705.1">
    <property type="nucleotide sequence ID" value="NZ_JBHSQJ010000031.1"/>
</dbReference>
<keyword evidence="3 5" id="KW-1133">Transmembrane helix</keyword>
<evidence type="ECO:0000256" key="5">
    <source>
        <dbReference type="SAM" id="Phobius"/>
    </source>
</evidence>
<feature type="domain" description="NfeD-like C-terminal" evidence="6">
    <location>
        <begin position="83"/>
        <end position="140"/>
    </location>
</feature>
<evidence type="ECO:0000313" key="7">
    <source>
        <dbReference type="EMBL" id="MFC5907365.1"/>
    </source>
</evidence>
<reference evidence="8" key="1">
    <citation type="journal article" date="2019" name="Int. J. Syst. Evol. Microbiol.">
        <title>The Global Catalogue of Microorganisms (GCM) 10K type strain sequencing project: providing services to taxonomists for standard genome sequencing and annotation.</title>
        <authorList>
            <consortium name="The Broad Institute Genomics Platform"/>
            <consortium name="The Broad Institute Genome Sequencing Center for Infectious Disease"/>
            <person name="Wu L."/>
            <person name="Ma J."/>
        </authorList>
    </citation>
    <scope>NUCLEOTIDE SEQUENCE [LARGE SCALE GENOMIC DNA]</scope>
    <source>
        <strain evidence="8">JCM 4816</strain>
    </source>
</reference>
<accession>A0ABW1FXW9</accession>
<keyword evidence="8" id="KW-1185">Reference proteome</keyword>